<accession>A0A4Z0NZS9</accession>
<comment type="caution">
    <text evidence="1">The sequence shown here is derived from an EMBL/GenBank/DDBJ whole genome shotgun (WGS) entry which is preliminary data.</text>
</comment>
<protein>
    <submittedName>
        <fullName evidence="1">Uncharacterized protein</fullName>
    </submittedName>
</protein>
<evidence type="ECO:0000313" key="1">
    <source>
        <dbReference type="EMBL" id="TGE04212.1"/>
    </source>
</evidence>
<dbReference type="EMBL" id="SRLA01000006">
    <property type="protein sequence ID" value="TGE04212.1"/>
    <property type="molecule type" value="Genomic_DNA"/>
</dbReference>
<gene>
    <name evidence="1" type="ORF">EU556_23365</name>
</gene>
<proteinExistence type="predicted"/>
<dbReference type="RefSeq" id="WP_135436654.1">
    <property type="nucleotide sequence ID" value="NZ_SRLA01000006.1"/>
</dbReference>
<keyword evidence="2" id="KW-1185">Reference proteome</keyword>
<organism evidence="1 2">
    <name type="scientific">Hymenobacter fodinae</name>
    <dbReference type="NCBI Taxonomy" id="2510796"/>
    <lineage>
        <taxon>Bacteria</taxon>
        <taxon>Pseudomonadati</taxon>
        <taxon>Bacteroidota</taxon>
        <taxon>Cytophagia</taxon>
        <taxon>Cytophagales</taxon>
        <taxon>Hymenobacteraceae</taxon>
        <taxon>Hymenobacter</taxon>
    </lineage>
</organism>
<sequence length="213" mass="25247">MRAIKHRKGTCYREIKKMRKRKRHIQRLRSESIWAPHLNEEVLQYYGYYHERLGLHPWHWHHRQPPLQVRQLAVQHLLTTFFAWQKQLASLAEPYHLALWIVGPEFAHSSQVLVNTGELIAQQQSRFETPDPNGPPLPIEYHQLPGANLLTWQAYPWHIFLDDYDYPNAWPTWALRYPHSFGPYEDGSEYLAVQTGWMWVGQLPAQAKAQPTL</sequence>
<name>A0A4Z0NZS9_9BACT</name>
<reference evidence="1 2" key="1">
    <citation type="submission" date="2019-04" db="EMBL/GenBank/DDBJ databases">
        <authorList>
            <person name="Feng G."/>
            <person name="Zhang J."/>
            <person name="Zhu H."/>
        </authorList>
    </citation>
    <scope>NUCLEOTIDE SEQUENCE [LARGE SCALE GENOMIC DNA]</scope>
    <source>
        <strain evidence="1 2">92R-1</strain>
    </source>
</reference>
<evidence type="ECO:0000313" key="2">
    <source>
        <dbReference type="Proteomes" id="UP000298337"/>
    </source>
</evidence>
<dbReference type="AlphaFoldDB" id="A0A4Z0NZS9"/>
<dbReference type="OrthoDB" id="882313at2"/>
<dbReference type="Proteomes" id="UP000298337">
    <property type="component" value="Unassembled WGS sequence"/>
</dbReference>